<protein>
    <submittedName>
        <fullName evidence="2">Uncharacterized protein</fullName>
    </submittedName>
</protein>
<organism evidence="2 3">
    <name type="scientific">Agrobacterium pusense</name>
    <dbReference type="NCBI Taxonomy" id="648995"/>
    <lineage>
        <taxon>Bacteria</taxon>
        <taxon>Pseudomonadati</taxon>
        <taxon>Pseudomonadota</taxon>
        <taxon>Alphaproteobacteria</taxon>
        <taxon>Hyphomicrobiales</taxon>
        <taxon>Rhizobiaceae</taxon>
        <taxon>Rhizobium/Agrobacterium group</taxon>
        <taxon>Agrobacterium</taxon>
    </lineage>
</organism>
<evidence type="ECO:0000313" key="3">
    <source>
        <dbReference type="Proteomes" id="UP001155820"/>
    </source>
</evidence>
<comment type="caution">
    <text evidence="2">The sequence shown here is derived from an EMBL/GenBank/DDBJ whole genome shotgun (WGS) entry which is preliminary data.</text>
</comment>
<sequence>MQGKEFTDGELEHVIVALTEAIATLQGNARSRRNSGRATPPEFEEFDFSSYSPESPTLLGFRDEDPRIDEQLTYARNVLDRLLSERDRRRAVTVQRICEWAEYGLPSVSQ</sequence>
<name>A0AA44J0G7_9HYPH</name>
<evidence type="ECO:0000256" key="1">
    <source>
        <dbReference type="SAM" id="MobiDB-lite"/>
    </source>
</evidence>
<accession>A0AA44J0G7</accession>
<evidence type="ECO:0000313" key="2">
    <source>
        <dbReference type="EMBL" id="NRF21517.1"/>
    </source>
</evidence>
<feature type="region of interest" description="Disordered" evidence="1">
    <location>
        <begin position="27"/>
        <end position="63"/>
    </location>
</feature>
<dbReference type="RefSeq" id="WP_172874038.1">
    <property type="nucleotide sequence ID" value="NZ_JABRWL010000006.1"/>
</dbReference>
<reference evidence="2" key="1">
    <citation type="submission" date="2019-07" db="EMBL/GenBank/DDBJ databases">
        <title>FDA dAtabase for Regulatory Grade micrObial Sequences (FDA-ARGOS): Supporting development and validation of Infectious Disease Dx tests.</title>
        <authorList>
            <person name="Bachman M."/>
            <person name="Young C."/>
            <person name="Tallon L."/>
            <person name="Sadzewicz L."/>
            <person name="Vavikolanu K."/>
            <person name="Mehta A."/>
            <person name="Aluvathingal J."/>
            <person name="Nadendla S."/>
            <person name="Nandy P."/>
            <person name="Geyer C."/>
            <person name="Yan Y."/>
            <person name="Sichtig H."/>
        </authorList>
    </citation>
    <scope>NUCLEOTIDE SEQUENCE</scope>
    <source>
        <strain evidence="2">FDAARGOS_618</strain>
    </source>
</reference>
<gene>
    <name evidence="2" type="ORF">FOB26_20885</name>
</gene>
<dbReference type="Proteomes" id="UP001155820">
    <property type="component" value="Unassembled WGS sequence"/>
</dbReference>
<keyword evidence="3" id="KW-1185">Reference proteome</keyword>
<dbReference type="EMBL" id="JABRWM010000006">
    <property type="protein sequence ID" value="NRF21517.1"/>
    <property type="molecule type" value="Genomic_DNA"/>
</dbReference>
<dbReference type="AlphaFoldDB" id="A0AA44J0G7"/>
<proteinExistence type="predicted"/>